<dbReference type="PROSITE" id="PS51408">
    <property type="entry name" value="TRANSFERRIN_LIKE_4"/>
    <property type="match status" value="1"/>
</dbReference>
<protein>
    <submittedName>
        <fullName evidence="2">TRFEA protein</fullName>
    </submittedName>
</protein>
<organism evidence="2 3">
    <name type="scientific">Polyodon spathula</name>
    <name type="common">North American paddlefish</name>
    <name type="synonym">Squalus spathula</name>
    <dbReference type="NCBI Taxonomy" id="7913"/>
    <lineage>
        <taxon>Eukaryota</taxon>
        <taxon>Metazoa</taxon>
        <taxon>Chordata</taxon>
        <taxon>Craniata</taxon>
        <taxon>Vertebrata</taxon>
        <taxon>Euteleostomi</taxon>
        <taxon>Actinopterygii</taxon>
        <taxon>Chondrostei</taxon>
        <taxon>Acipenseriformes</taxon>
        <taxon>Polyodontidae</taxon>
        <taxon>Polyodon</taxon>
    </lineage>
</organism>
<dbReference type="SUPFAM" id="SSF53850">
    <property type="entry name" value="Periplasmic binding protein-like II"/>
    <property type="match status" value="1"/>
</dbReference>
<accession>A0ABS2XXD9</accession>
<keyword evidence="3" id="KW-1185">Reference proteome</keyword>
<gene>
    <name evidence="2" type="primary">Tfa</name>
    <name evidence="2" type="ORF">GTO93_0010020</name>
</gene>
<sequence length="119" mass="13383">METLSNRSSCHTEMKRTAGWVVPVGFLVSRNIITVHNRDFAGGTNPAPWARDLKAADFKLLCEDGSTAPLWQYTTCNLATVPAYAVMTQASRRHQVFRFLDDAQVCKTRPKIQQILASW</sequence>
<evidence type="ECO:0000313" key="3">
    <source>
        <dbReference type="Proteomes" id="UP001166093"/>
    </source>
</evidence>
<evidence type="ECO:0000259" key="1">
    <source>
        <dbReference type="PROSITE" id="PS51408"/>
    </source>
</evidence>
<name>A0ABS2XXD9_POLSP</name>
<dbReference type="Proteomes" id="UP001166093">
    <property type="component" value="Unassembled WGS sequence"/>
</dbReference>
<dbReference type="InterPro" id="IPR001156">
    <property type="entry name" value="Transferrin-like_dom"/>
</dbReference>
<dbReference type="EMBL" id="JAAWVQ010080429">
    <property type="protein sequence ID" value="MBN3278539.1"/>
    <property type="molecule type" value="Genomic_DNA"/>
</dbReference>
<feature type="non-terminal residue" evidence="2">
    <location>
        <position position="119"/>
    </location>
</feature>
<feature type="non-terminal residue" evidence="2">
    <location>
        <position position="1"/>
    </location>
</feature>
<evidence type="ECO:0000313" key="2">
    <source>
        <dbReference type="EMBL" id="MBN3278539.1"/>
    </source>
</evidence>
<dbReference type="Pfam" id="PF00405">
    <property type="entry name" value="Transferrin"/>
    <property type="match status" value="2"/>
</dbReference>
<reference evidence="2" key="1">
    <citation type="journal article" date="2021" name="Cell">
        <title>Tracing the genetic footprints of vertebrate landing in non-teleost ray-finned fishes.</title>
        <authorList>
            <person name="Bi X."/>
            <person name="Wang K."/>
            <person name="Yang L."/>
            <person name="Pan H."/>
            <person name="Jiang H."/>
            <person name="Wei Q."/>
            <person name="Fang M."/>
            <person name="Yu H."/>
            <person name="Zhu C."/>
            <person name="Cai Y."/>
            <person name="He Y."/>
            <person name="Gan X."/>
            <person name="Zeng H."/>
            <person name="Yu D."/>
            <person name="Zhu Y."/>
            <person name="Jiang H."/>
            <person name="Qiu Q."/>
            <person name="Yang H."/>
            <person name="Zhang Y.E."/>
            <person name="Wang W."/>
            <person name="Zhu M."/>
            <person name="He S."/>
            <person name="Zhang G."/>
        </authorList>
    </citation>
    <scope>NUCLEOTIDE SEQUENCE</scope>
    <source>
        <strain evidence="2">Pddl_001</strain>
    </source>
</reference>
<comment type="caution">
    <text evidence="2">The sequence shown here is derived from an EMBL/GenBank/DDBJ whole genome shotgun (WGS) entry which is preliminary data.</text>
</comment>
<proteinExistence type="predicted"/>
<dbReference type="PANTHER" id="PTHR11485:SF29">
    <property type="entry name" value="TRANSFERRIN 2"/>
    <property type="match status" value="1"/>
</dbReference>
<dbReference type="Gene3D" id="3.40.190.10">
    <property type="entry name" value="Periplasmic binding protein-like II"/>
    <property type="match status" value="2"/>
</dbReference>
<dbReference type="PANTHER" id="PTHR11485">
    <property type="entry name" value="TRANSFERRIN"/>
    <property type="match status" value="1"/>
</dbReference>
<feature type="domain" description="Transferrin-like" evidence="1">
    <location>
        <begin position="1"/>
        <end position="119"/>
    </location>
</feature>